<dbReference type="SUPFAM" id="SSF51011">
    <property type="entry name" value="Glycosyl hydrolase domain"/>
    <property type="match status" value="1"/>
</dbReference>
<comment type="caution">
    <text evidence="5">The sequence shown here is derived from an EMBL/GenBank/DDBJ whole genome shotgun (WGS) entry which is preliminary data.</text>
</comment>
<dbReference type="GO" id="GO:0016052">
    <property type="term" value="P:carbohydrate catabolic process"/>
    <property type="evidence" value="ECO:0007669"/>
    <property type="project" value="UniProtKB-ARBA"/>
</dbReference>
<feature type="domain" description="Maltogenic amylase-like C-terminal" evidence="4">
    <location>
        <begin position="22"/>
        <end position="92"/>
    </location>
</feature>
<evidence type="ECO:0000259" key="4">
    <source>
        <dbReference type="Pfam" id="PF16657"/>
    </source>
</evidence>
<organism evidence="5">
    <name type="scientific">bioreactor metagenome</name>
    <dbReference type="NCBI Taxonomy" id="1076179"/>
    <lineage>
        <taxon>unclassified sequences</taxon>
        <taxon>metagenomes</taxon>
        <taxon>ecological metagenomes</taxon>
    </lineage>
</organism>
<dbReference type="Gene3D" id="2.60.40.1180">
    <property type="entry name" value="Golgi alpha-mannosidase II"/>
    <property type="match status" value="1"/>
</dbReference>
<dbReference type="GO" id="GO:0004574">
    <property type="term" value="F:oligo-1,6-glucosidase activity"/>
    <property type="evidence" value="ECO:0007669"/>
    <property type="project" value="UniProtKB-EC"/>
</dbReference>
<reference evidence="5" key="1">
    <citation type="submission" date="2019-08" db="EMBL/GenBank/DDBJ databases">
        <authorList>
            <person name="Kucharzyk K."/>
            <person name="Murdoch R.W."/>
            <person name="Higgins S."/>
            <person name="Loffler F."/>
        </authorList>
    </citation>
    <scope>NUCLEOTIDE SEQUENCE</scope>
</reference>
<evidence type="ECO:0000256" key="2">
    <source>
        <dbReference type="ARBA" id="ARBA00022801"/>
    </source>
</evidence>
<protein>
    <submittedName>
        <fullName evidence="5">Oligo-1,6-glucosidase</fullName>
        <ecNumber evidence="5">3.2.1.10</ecNumber>
    </submittedName>
</protein>
<sequence>MSHYKHLIRLRKAQPVYAEGTFELILKNHPQVFAYLRKSDTKQVLVLTNLSRNPCQVDLPTRVANKKWQLLSTNTADMPAVAKRLQMQPYDAWVFEEIG</sequence>
<keyword evidence="2 5" id="KW-0378">Hydrolase</keyword>
<evidence type="ECO:0000256" key="3">
    <source>
        <dbReference type="ARBA" id="ARBA00023295"/>
    </source>
</evidence>
<keyword evidence="3 5" id="KW-0326">Glycosidase</keyword>
<accession>A0A645CLP9</accession>
<dbReference type="FunFam" id="2.60.40.1180:FF:000007">
    <property type="entry name" value="Sucrose isomerase"/>
    <property type="match status" value="1"/>
</dbReference>
<dbReference type="InterPro" id="IPR013780">
    <property type="entry name" value="Glyco_hydro_b"/>
</dbReference>
<gene>
    <name evidence="5" type="primary">malL_14</name>
    <name evidence="5" type="ORF">SDC9_124833</name>
</gene>
<proteinExistence type="inferred from homology"/>
<name>A0A645CLP9_9ZZZZ</name>
<dbReference type="EMBL" id="VSSQ01028204">
    <property type="protein sequence ID" value="MPM77825.1"/>
    <property type="molecule type" value="Genomic_DNA"/>
</dbReference>
<dbReference type="InterPro" id="IPR032091">
    <property type="entry name" value="Malt_amylase-like_C"/>
</dbReference>
<evidence type="ECO:0000313" key="5">
    <source>
        <dbReference type="EMBL" id="MPM77825.1"/>
    </source>
</evidence>
<evidence type="ECO:0000256" key="1">
    <source>
        <dbReference type="ARBA" id="ARBA00008061"/>
    </source>
</evidence>
<dbReference type="EC" id="3.2.1.10" evidence="5"/>
<comment type="similarity">
    <text evidence="1">Belongs to the glycosyl hydrolase 13 family.</text>
</comment>
<dbReference type="AlphaFoldDB" id="A0A645CLP9"/>
<dbReference type="Pfam" id="PF16657">
    <property type="entry name" value="Malt_amylase_C"/>
    <property type="match status" value="1"/>
</dbReference>